<evidence type="ECO:0000313" key="3">
    <source>
        <dbReference type="Proteomes" id="UP000499080"/>
    </source>
</evidence>
<organism evidence="2 3">
    <name type="scientific">Araneus ventricosus</name>
    <name type="common">Orbweaver spider</name>
    <name type="synonym">Epeira ventricosa</name>
    <dbReference type="NCBI Taxonomy" id="182803"/>
    <lineage>
        <taxon>Eukaryota</taxon>
        <taxon>Metazoa</taxon>
        <taxon>Ecdysozoa</taxon>
        <taxon>Arthropoda</taxon>
        <taxon>Chelicerata</taxon>
        <taxon>Arachnida</taxon>
        <taxon>Araneae</taxon>
        <taxon>Araneomorphae</taxon>
        <taxon>Entelegynae</taxon>
        <taxon>Araneoidea</taxon>
        <taxon>Araneidae</taxon>
        <taxon>Araneus</taxon>
    </lineage>
</organism>
<protein>
    <submittedName>
        <fullName evidence="2">Uncharacterized protein</fullName>
    </submittedName>
</protein>
<keyword evidence="3" id="KW-1185">Reference proteome</keyword>
<gene>
    <name evidence="2" type="ORF">AVEN_30187_1</name>
</gene>
<reference evidence="2 3" key="1">
    <citation type="journal article" date="2019" name="Sci. Rep.">
        <title>Orb-weaving spider Araneus ventricosus genome elucidates the spidroin gene catalogue.</title>
        <authorList>
            <person name="Kono N."/>
            <person name="Nakamura H."/>
            <person name="Ohtoshi R."/>
            <person name="Moran D.A.P."/>
            <person name="Shinohara A."/>
            <person name="Yoshida Y."/>
            <person name="Fujiwara M."/>
            <person name="Mori M."/>
            <person name="Tomita M."/>
            <person name="Arakawa K."/>
        </authorList>
    </citation>
    <scope>NUCLEOTIDE SEQUENCE [LARGE SCALE GENOMIC DNA]</scope>
</reference>
<dbReference type="EMBL" id="BGPR01000411">
    <property type="protein sequence ID" value="GBM18777.1"/>
    <property type="molecule type" value="Genomic_DNA"/>
</dbReference>
<evidence type="ECO:0000313" key="2">
    <source>
        <dbReference type="EMBL" id="GBM18777.1"/>
    </source>
</evidence>
<dbReference type="Proteomes" id="UP000499080">
    <property type="component" value="Unassembled WGS sequence"/>
</dbReference>
<feature type="compositionally biased region" description="Polar residues" evidence="1">
    <location>
        <begin position="22"/>
        <end position="49"/>
    </location>
</feature>
<dbReference type="AlphaFoldDB" id="A0A4Y2DR98"/>
<name>A0A4Y2DR98_ARAVE</name>
<proteinExistence type="predicted"/>
<comment type="caution">
    <text evidence="2">The sequence shown here is derived from an EMBL/GenBank/DDBJ whole genome shotgun (WGS) entry which is preliminary data.</text>
</comment>
<accession>A0A4Y2DR98</accession>
<feature type="region of interest" description="Disordered" evidence="1">
    <location>
        <begin position="17"/>
        <end position="73"/>
    </location>
</feature>
<sequence>MIKIRYPTEYSIQETLPKPRLYSTSERPAATTANGDLWSPQYSPITSGSCDDPPPLLQGHNPSPEMGPKSHTIITISHQEARLLIYTVDAHPHI</sequence>
<evidence type="ECO:0000256" key="1">
    <source>
        <dbReference type="SAM" id="MobiDB-lite"/>
    </source>
</evidence>